<dbReference type="AlphaFoldDB" id="A0AA38HM01"/>
<proteinExistence type="predicted"/>
<dbReference type="EMBL" id="JALNTZ010000010">
    <property type="protein sequence ID" value="KAJ3639538.1"/>
    <property type="molecule type" value="Genomic_DNA"/>
</dbReference>
<protein>
    <submittedName>
        <fullName evidence="1">Uncharacterized protein</fullName>
    </submittedName>
</protein>
<comment type="caution">
    <text evidence="1">The sequence shown here is derived from an EMBL/GenBank/DDBJ whole genome shotgun (WGS) entry which is preliminary data.</text>
</comment>
<evidence type="ECO:0000313" key="1">
    <source>
        <dbReference type="EMBL" id="KAJ3639538.1"/>
    </source>
</evidence>
<keyword evidence="2" id="KW-1185">Reference proteome</keyword>
<organism evidence="1 2">
    <name type="scientific">Zophobas morio</name>
    <dbReference type="NCBI Taxonomy" id="2755281"/>
    <lineage>
        <taxon>Eukaryota</taxon>
        <taxon>Metazoa</taxon>
        <taxon>Ecdysozoa</taxon>
        <taxon>Arthropoda</taxon>
        <taxon>Hexapoda</taxon>
        <taxon>Insecta</taxon>
        <taxon>Pterygota</taxon>
        <taxon>Neoptera</taxon>
        <taxon>Endopterygota</taxon>
        <taxon>Coleoptera</taxon>
        <taxon>Polyphaga</taxon>
        <taxon>Cucujiformia</taxon>
        <taxon>Tenebrionidae</taxon>
        <taxon>Zophobas</taxon>
    </lineage>
</organism>
<reference evidence="1" key="1">
    <citation type="journal article" date="2023" name="G3 (Bethesda)">
        <title>Whole genome assemblies of Zophobas morio and Tenebrio molitor.</title>
        <authorList>
            <person name="Kaur S."/>
            <person name="Stinson S.A."/>
            <person name="diCenzo G.C."/>
        </authorList>
    </citation>
    <scope>NUCLEOTIDE SEQUENCE</scope>
    <source>
        <strain evidence="1">QUZm001</strain>
    </source>
</reference>
<dbReference type="Proteomes" id="UP001168821">
    <property type="component" value="Unassembled WGS sequence"/>
</dbReference>
<name>A0AA38HM01_9CUCU</name>
<gene>
    <name evidence="1" type="ORF">Zmor_002893</name>
</gene>
<sequence length="180" mass="21429">MASSDKWACVDNAEEELNYEYSDDDDDNEVPESRSSSPDFHLSKANYYNFSDDDFFPLKKLDREFRLRERVQPKPHFKRRWRHLNCITGNLRRWRIRSYDHLFNLHKFNRKQMSQNRVFTRISKDETKEIEQFAEIAVIVNNDLYQVSTVTDLYNSASPGCSKLILGVAHKSHSNNRDFL</sequence>
<accession>A0AA38HM01</accession>
<evidence type="ECO:0000313" key="2">
    <source>
        <dbReference type="Proteomes" id="UP001168821"/>
    </source>
</evidence>